<organism evidence="1 2">
    <name type="scientific">Phytophthora nicotianae P1569</name>
    <dbReference type="NCBI Taxonomy" id="1317065"/>
    <lineage>
        <taxon>Eukaryota</taxon>
        <taxon>Sar</taxon>
        <taxon>Stramenopiles</taxon>
        <taxon>Oomycota</taxon>
        <taxon>Peronosporomycetes</taxon>
        <taxon>Peronosporales</taxon>
        <taxon>Peronosporaceae</taxon>
        <taxon>Phytophthora</taxon>
    </lineage>
</organism>
<reference evidence="1 2" key="1">
    <citation type="submission" date="2013-11" db="EMBL/GenBank/DDBJ databases">
        <title>The Genome Sequence of Phytophthora parasitica P1569.</title>
        <authorList>
            <consortium name="The Broad Institute Genomics Platform"/>
            <person name="Russ C."/>
            <person name="Tyler B."/>
            <person name="Panabieres F."/>
            <person name="Shan W."/>
            <person name="Tripathy S."/>
            <person name="Grunwald N."/>
            <person name="Machado M."/>
            <person name="Johnson C.S."/>
            <person name="Arredondo F."/>
            <person name="Hong C."/>
            <person name="Coffey M."/>
            <person name="Young S.K."/>
            <person name="Zeng Q."/>
            <person name="Gargeya S."/>
            <person name="Fitzgerald M."/>
            <person name="Abouelleil A."/>
            <person name="Alvarado L."/>
            <person name="Chapman S.B."/>
            <person name="Gainer-Dewar J."/>
            <person name="Goldberg J."/>
            <person name="Griggs A."/>
            <person name="Gujja S."/>
            <person name="Hansen M."/>
            <person name="Howarth C."/>
            <person name="Imamovic A."/>
            <person name="Ireland A."/>
            <person name="Larimer J."/>
            <person name="McCowan C."/>
            <person name="Murphy C."/>
            <person name="Pearson M."/>
            <person name="Poon T.W."/>
            <person name="Priest M."/>
            <person name="Roberts A."/>
            <person name="Saif S."/>
            <person name="Shea T."/>
            <person name="Sykes S."/>
            <person name="Wortman J."/>
            <person name="Nusbaum C."/>
            <person name="Birren B."/>
        </authorList>
    </citation>
    <scope>NUCLEOTIDE SEQUENCE [LARGE SCALE GENOMIC DNA]</scope>
    <source>
        <strain evidence="1 2">P1569</strain>
    </source>
</reference>
<accession>V9EM76</accession>
<gene>
    <name evidence="1" type="ORF">F443_14826</name>
</gene>
<name>V9EM76_PHYNI</name>
<protein>
    <submittedName>
        <fullName evidence="1">Uncharacterized protein</fullName>
    </submittedName>
</protein>
<dbReference type="EMBL" id="ANIZ01002571">
    <property type="protein sequence ID" value="ETI39601.1"/>
    <property type="molecule type" value="Genomic_DNA"/>
</dbReference>
<evidence type="ECO:0000313" key="1">
    <source>
        <dbReference type="EMBL" id="ETI39603.1"/>
    </source>
</evidence>
<keyword evidence="2" id="KW-1185">Reference proteome</keyword>
<dbReference type="Proteomes" id="UP000018721">
    <property type="component" value="Unassembled WGS sequence"/>
</dbReference>
<dbReference type="EMBL" id="ANIZ01002571">
    <property type="protein sequence ID" value="ETI39603.1"/>
    <property type="molecule type" value="Genomic_DNA"/>
</dbReference>
<evidence type="ECO:0000313" key="2">
    <source>
        <dbReference type="Proteomes" id="UP000018721"/>
    </source>
</evidence>
<sequence length="181" mass="20064">MSSKPAITVMVSDTILSRSKAPKMAPVERPTAWTLPFPPRKWERMYLHTTIMSSTSREMSLSVNRSSSSEPGTPPKLKVRKIFFLSFWFTQNLASLAGTREAKSTLVGCTPMSGNPWRYTIASSNTSGDLSLYSSCVAIIASSLRLALVEVSAAGTSMRTWRRCIVFVDPNLDVSCEKRIY</sequence>
<dbReference type="HOGENOM" id="CLU_1491886_0_0_1"/>
<proteinExistence type="predicted"/>
<dbReference type="EMBL" id="ANIZ01002571">
    <property type="protein sequence ID" value="ETI39602.1"/>
    <property type="molecule type" value="Genomic_DNA"/>
</dbReference>
<comment type="caution">
    <text evidence="1">The sequence shown here is derived from an EMBL/GenBank/DDBJ whole genome shotgun (WGS) entry which is preliminary data.</text>
</comment>
<dbReference type="AlphaFoldDB" id="V9EM76"/>